<comment type="caution">
    <text evidence="1">The sequence shown here is derived from an EMBL/GenBank/DDBJ whole genome shotgun (WGS) entry which is preliminary data.</text>
</comment>
<name>A0A7V8JTZ4_9BURK</name>
<dbReference type="Proteomes" id="UP000462435">
    <property type="component" value="Unassembled WGS sequence"/>
</dbReference>
<evidence type="ECO:0000313" key="1">
    <source>
        <dbReference type="EMBL" id="KAF1042571.1"/>
    </source>
</evidence>
<evidence type="ECO:0000313" key="2">
    <source>
        <dbReference type="Proteomes" id="UP000462435"/>
    </source>
</evidence>
<dbReference type="EMBL" id="WNDX01000079">
    <property type="protein sequence ID" value="KAF1042571.1"/>
    <property type="molecule type" value="Genomic_DNA"/>
</dbReference>
<gene>
    <name evidence="1" type="ORF">GAK35_02618</name>
</gene>
<accession>A0A7V8JTZ4</accession>
<protein>
    <submittedName>
        <fullName evidence="1">Uncharacterized protein</fullName>
    </submittedName>
</protein>
<reference evidence="2" key="1">
    <citation type="journal article" date="2020" name="MBio">
        <title>Horizontal gene transfer to a defensive symbiont with a reduced genome amongst a multipartite beetle microbiome.</title>
        <authorList>
            <person name="Waterworth S.C."/>
            <person name="Florez L.V."/>
            <person name="Rees E.R."/>
            <person name="Hertweck C."/>
            <person name="Kaltenpoth M."/>
            <person name="Kwan J.C."/>
        </authorList>
    </citation>
    <scope>NUCLEOTIDE SEQUENCE [LARGE SCALE GENOMIC DNA]</scope>
</reference>
<dbReference type="AlphaFoldDB" id="A0A7V8JTZ4"/>
<organism evidence="1 2">
    <name type="scientific">Herbaspirillum frisingense</name>
    <dbReference type="NCBI Taxonomy" id="92645"/>
    <lineage>
        <taxon>Bacteria</taxon>
        <taxon>Pseudomonadati</taxon>
        <taxon>Pseudomonadota</taxon>
        <taxon>Betaproteobacteria</taxon>
        <taxon>Burkholderiales</taxon>
        <taxon>Oxalobacteraceae</taxon>
        <taxon>Herbaspirillum</taxon>
    </lineage>
</organism>
<proteinExistence type="predicted"/>
<sequence length="169" mass="18359">MGKRKRKKAYRPRAENANAFQWAISGAYTLPLEKQRELVGYVDSSLARFYAGTATRDDWNVVANGMNISVALAYFKIGASVVDEINAGLDVLHAVARRMLSGQGPILTGGEVDAIRLGRDIYESQLAICSQAEAHRAVARVRDMHRSGGMTDMAKLYADMAAAPVLEAA</sequence>